<dbReference type="RefSeq" id="WP_012234728.1">
    <property type="nucleotide sequence ID" value="NC_010162.1"/>
</dbReference>
<organism evidence="1 2">
    <name type="scientific">Sorangium cellulosum (strain So ce56)</name>
    <name type="common">Polyangium cellulosum (strain So ce56)</name>
    <dbReference type="NCBI Taxonomy" id="448385"/>
    <lineage>
        <taxon>Bacteria</taxon>
        <taxon>Pseudomonadati</taxon>
        <taxon>Myxococcota</taxon>
        <taxon>Polyangia</taxon>
        <taxon>Polyangiales</taxon>
        <taxon>Polyangiaceae</taxon>
        <taxon>Sorangium</taxon>
    </lineage>
</organism>
<dbReference type="OrthoDB" id="9809850at2"/>
<evidence type="ECO:0000313" key="1">
    <source>
        <dbReference type="EMBL" id="CAN92252.1"/>
    </source>
</evidence>
<name>A9FV98_SORC5</name>
<proteinExistence type="predicted"/>
<dbReference type="BioCyc" id="SCEL448385:SCE_RS10770-MONOMER"/>
<reference evidence="1 2" key="1">
    <citation type="journal article" date="2007" name="Nat. Biotechnol.">
        <title>Complete genome sequence of the myxobacterium Sorangium cellulosum.</title>
        <authorList>
            <person name="Schneiker S."/>
            <person name="Perlova O."/>
            <person name="Kaiser O."/>
            <person name="Gerth K."/>
            <person name="Alici A."/>
            <person name="Altmeyer M.O."/>
            <person name="Bartels D."/>
            <person name="Bekel T."/>
            <person name="Beyer S."/>
            <person name="Bode E."/>
            <person name="Bode H.B."/>
            <person name="Bolten C.J."/>
            <person name="Choudhuri J.V."/>
            <person name="Doss S."/>
            <person name="Elnakady Y.A."/>
            <person name="Frank B."/>
            <person name="Gaigalat L."/>
            <person name="Goesmann A."/>
            <person name="Groeger C."/>
            <person name="Gross F."/>
            <person name="Jelsbak L."/>
            <person name="Jelsbak L."/>
            <person name="Kalinowski J."/>
            <person name="Kegler C."/>
            <person name="Knauber T."/>
            <person name="Konietzny S."/>
            <person name="Kopp M."/>
            <person name="Krause L."/>
            <person name="Krug D."/>
            <person name="Linke B."/>
            <person name="Mahmud T."/>
            <person name="Martinez-Arias R."/>
            <person name="McHardy A.C."/>
            <person name="Merai M."/>
            <person name="Meyer F."/>
            <person name="Mormann S."/>
            <person name="Munoz-Dorado J."/>
            <person name="Perez J."/>
            <person name="Pradella S."/>
            <person name="Rachid S."/>
            <person name="Raddatz G."/>
            <person name="Rosenau F."/>
            <person name="Rueckert C."/>
            <person name="Sasse F."/>
            <person name="Scharfe M."/>
            <person name="Schuster S.C."/>
            <person name="Suen G."/>
            <person name="Treuner-Lange A."/>
            <person name="Velicer G.J."/>
            <person name="Vorholter F.-J."/>
            <person name="Weissman K.J."/>
            <person name="Welch R.D."/>
            <person name="Wenzel S.C."/>
            <person name="Whitworth D.E."/>
            <person name="Wilhelm S."/>
            <person name="Wittmann C."/>
            <person name="Bloecker H."/>
            <person name="Puehler A."/>
            <person name="Mueller R."/>
        </authorList>
    </citation>
    <scope>NUCLEOTIDE SEQUENCE [LARGE SCALE GENOMIC DNA]</scope>
    <source>
        <strain evidence="2">So ce56</strain>
    </source>
</reference>
<dbReference type="STRING" id="448385.sce2093"/>
<sequence length="100" mass="11175">MFDANSRYAKVEEATIAVADGGGEPRTVRYKRRRFIPQGEGAVVLLEHTVRDGDRLDNITARYLGDPTQFWRVCDANGAVRPDELTEVAGRRIKISMPSP</sequence>
<dbReference type="KEGG" id="scl:sce2093"/>
<dbReference type="EMBL" id="AM746676">
    <property type="protein sequence ID" value="CAN92252.1"/>
    <property type="molecule type" value="Genomic_DNA"/>
</dbReference>
<evidence type="ECO:0008006" key="3">
    <source>
        <dbReference type="Google" id="ProtNLM"/>
    </source>
</evidence>
<evidence type="ECO:0000313" key="2">
    <source>
        <dbReference type="Proteomes" id="UP000002139"/>
    </source>
</evidence>
<dbReference type="AlphaFoldDB" id="A9FV98"/>
<dbReference type="eggNOG" id="COG1652">
    <property type="taxonomic scope" value="Bacteria"/>
</dbReference>
<dbReference type="Proteomes" id="UP000002139">
    <property type="component" value="Chromosome"/>
</dbReference>
<accession>A9FV98</accession>
<protein>
    <recommendedName>
        <fullName evidence="3">LysM domain-containing protein</fullName>
    </recommendedName>
</protein>
<keyword evidence="2" id="KW-1185">Reference proteome</keyword>
<gene>
    <name evidence="1" type="ordered locus">sce2093</name>
</gene>
<dbReference type="HOGENOM" id="CLU_146747_0_0_7"/>